<sequence>MNRVNMNGVLIFMLAIIAVEGHKSGSVSFWRKTVTMTCPEGGLRNKDGSSITLYHDVGDKNKTIIKDYVENDNRHYYCDTKLSPPNGSYHIYIKGKVCENCFELDATLVVKVMVGDLLVTGGVILIVYLWAQKKSGPAAPQKPTSRSAGRGPPVVPSPDYESLSAATRSTDIYATHRTG</sequence>
<dbReference type="GO" id="GO:0009897">
    <property type="term" value="C:external side of plasma membrane"/>
    <property type="evidence" value="ECO:0007669"/>
    <property type="project" value="TreeGrafter"/>
</dbReference>
<dbReference type="EMBL" id="JAGTTL010000033">
    <property type="protein sequence ID" value="KAK6295775.1"/>
    <property type="molecule type" value="Genomic_DNA"/>
</dbReference>
<evidence type="ECO:0000256" key="2">
    <source>
        <dbReference type="ARBA" id="ARBA00022475"/>
    </source>
</evidence>
<feature type="transmembrane region" description="Helical" evidence="5">
    <location>
        <begin position="112"/>
        <end position="131"/>
    </location>
</feature>
<evidence type="ECO:0000313" key="7">
    <source>
        <dbReference type="EMBL" id="KAK6295775.1"/>
    </source>
</evidence>
<name>A0AAN8Q8Z2_9TELE</name>
<organism evidence="7 8">
    <name type="scientific">Coregonus suidteri</name>
    <dbReference type="NCBI Taxonomy" id="861788"/>
    <lineage>
        <taxon>Eukaryota</taxon>
        <taxon>Metazoa</taxon>
        <taxon>Chordata</taxon>
        <taxon>Craniata</taxon>
        <taxon>Vertebrata</taxon>
        <taxon>Euteleostomi</taxon>
        <taxon>Actinopterygii</taxon>
        <taxon>Neopterygii</taxon>
        <taxon>Teleostei</taxon>
        <taxon>Protacanthopterygii</taxon>
        <taxon>Salmoniformes</taxon>
        <taxon>Salmonidae</taxon>
        <taxon>Coregoninae</taxon>
        <taxon>Coregonus</taxon>
    </lineage>
</organism>
<keyword evidence="5" id="KW-0812">Transmembrane</keyword>
<dbReference type="PANTHER" id="PTHR10570:SF9">
    <property type="entry name" value="T-CELL SURFACE GLYCOPROTEIN CD3 EPSILON CHAIN"/>
    <property type="match status" value="1"/>
</dbReference>
<dbReference type="Proteomes" id="UP001356427">
    <property type="component" value="Unassembled WGS sequence"/>
</dbReference>
<dbReference type="Gene3D" id="2.60.40.10">
    <property type="entry name" value="Immunoglobulins"/>
    <property type="match status" value="1"/>
</dbReference>
<dbReference type="InterPro" id="IPR015484">
    <property type="entry name" value="CD3_esu/gsu/dsu"/>
</dbReference>
<feature type="chain" id="PRO_5043045337" description="CD3 gamma/delta subunit Ig-like domain-containing protein" evidence="6">
    <location>
        <begin position="22"/>
        <end position="179"/>
    </location>
</feature>
<feature type="signal peptide" evidence="6">
    <location>
        <begin position="1"/>
        <end position="21"/>
    </location>
</feature>
<proteinExistence type="predicted"/>
<comment type="subcellular location">
    <subcellularLocation>
        <location evidence="1">Cell membrane</location>
        <topology evidence="1">Single-pass type I membrane protein</topology>
    </subcellularLocation>
</comment>
<keyword evidence="5" id="KW-0472">Membrane</keyword>
<keyword evidence="8" id="KW-1185">Reference proteome</keyword>
<dbReference type="GO" id="GO:0045059">
    <property type="term" value="P:positive thymic T cell selection"/>
    <property type="evidence" value="ECO:0007669"/>
    <property type="project" value="TreeGrafter"/>
</dbReference>
<evidence type="ECO:0000256" key="5">
    <source>
        <dbReference type="SAM" id="Phobius"/>
    </source>
</evidence>
<reference evidence="7 8" key="1">
    <citation type="submission" date="2021-04" db="EMBL/GenBank/DDBJ databases">
        <authorList>
            <person name="De Guttry C."/>
            <person name="Zahm M."/>
            <person name="Klopp C."/>
            <person name="Cabau C."/>
            <person name="Louis A."/>
            <person name="Berthelot C."/>
            <person name="Parey E."/>
            <person name="Roest Crollius H."/>
            <person name="Montfort J."/>
            <person name="Robinson-Rechavi M."/>
            <person name="Bucao C."/>
            <person name="Bouchez O."/>
            <person name="Gislard M."/>
            <person name="Lluch J."/>
            <person name="Milhes M."/>
            <person name="Lampietro C."/>
            <person name="Lopez Roques C."/>
            <person name="Donnadieu C."/>
            <person name="Braasch I."/>
            <person name="Desvignes T."/>
            <person name="Postlethwait J."/>
            <person name="Bobe J."/>
            <person name="Wedekind C."/>
            <person name="Guiguen Y."/>
        </authorList>
    </citation>
    <scope>NUCLEOTIDE SEQUENCE [LARGE SCALE GENOMIC DNA]</scope>
    <source>
        <strain evidence="7">Cs_M1</strain>
        <tissue evidence="7">Blood</tissue>
    </source>
</reference>
<evidence type="ECO:0008006" key="9">
    <source>
        <dbReference type="Google" id="ProtNLM"/>
    </source>
</evidence>
<protein>
    <recommendedName>
        <fullName evidence="9">CD3 gamma/delta subunit Ig-like domain-containing protein</fullName>
    </recommendedName>
</protein>
<dbReference type="GO" id="GO:0007166">
    <property type="term" value="P:cell surface receptor signaling pathway"/>
    <property type="evidence" value="ECO:0007669"/>
    <property type="project" value="TreeGrafter"/>
</dbReference>
<dbReference type="GO" id="GO:0042105">
    <property type="term" value="C:alpha-beta T cell receptor complex"/>
    <property type="evidence" value="ECO:0007669"/>
    <property type="project" value="TreeGrafter"/>
</dbReference>
<evidence type="ECO:0000256" key="6">
    <source>
        <dbReference type="SAM" id="SignalP"/>
    </source>
</evidence>
<dbReference type="InterPro" id="IPR013783">
    <property type="entry name" value="Ig-like_fold"/>
</dbReference>
<dbReference type="PANTHER" id="PTHR10570">
    <property type="entry name" value="T-CELL SURFACE GLYCOPROTEIN CD3 GAMMA CHAIN / DELTA CHAIN"/>
    <property type="match status" value="1"/>
</dbReference>
<evidence type="ECO:0000256" key="4">
    <source>
        <dbReference type="SAM" id="MobiDB-lite"/>
    </source>
</evidence>
<comment type="caution">
    <text evidence="7">The sequence shown here is derived from an EMBL/GenBank/DDBJ whole genome shotgun (WGS) entry which is preliminary data.</text>
</comment>
<gene>
    <name evidence="7" type="ORF">J4Q44_G00334880</name>
</gene>
<accession>A0AAN8Q8Z2</accession>
<feature type="region of interest" description="Disordered" evidence="4">
    <location>
        <begin position="136"/>
        <end position="179"/>
    </location>
</feature>
<keyword evidence="3 6" id="KW-0732">Signal</keyword>
<keyword evidence="2" id="KW-1003">Cell membrane</keyword>
<evidence type="ECO:0000313" key="8">
    <source>
        <dbReference type="Proteomes" id="UP001356427"/>
    </source>
</evidence>
<dbReference type="Pfam" id="PF16681">
    <property type="entry name" value="Ig_5"/>
    <property type="match status" value="1"/>
</dbReference>
<keyword evidence="5" id="KW-1133">Transmembrane helix</keyword>
<evidence type="ECO:0000256" key="1">
    <source>
        <dbReference type="ARBA" id="ARBA00004251"/>
    </source>
</evidence>
<dbReference type="GO" id="GO:0004888">
    <property type="term" value="F:transmembrane signaling receptor activity"/>
    <property type="evidence" value="ECO:0007669"/>
    <property type="project" value="TreeGrafter"/>
</dbReference>
<dbReference type="AlphaFoldDB" id="A0AAN8Q8Z2"/>
<evidence type="ECO:0000256" key="3">
    <source>
        <dbReference type="ARBA" id="ARBA00022729"/>
    </source>
</evidence>